<feature type="transmembrane region" description="Helical" evidence="1">
    <location>
        <begin position="139"/>
        <end position="158"/>
    </location>
</feature>
<dbReference type="Proteomes" id="UP000799092">
    <property type="component" value="Unassembled WGS sequence"/>
</dbReference>
<dbReference type="RefSeq" id="WP_338079282.1">
    <property type="nucleotide sequence ID" value="NZ_WJNG01000005.1"/>
</dbReference>
<evidence type="ECO:0000313" key="3">
    <source>
        <dbReference type="Proteomes" id="UP000799092"/>
    </source>
</evidence>
<keyword evidence="1" id="KW-0812">Transmembrane</keyword>
<name>A0A6A8DF10_9BACI</name>
<keyword evidence="3" id="KW-1185">Reference proteome</keyword>
<feature type="transmembrane region" description="Helical" evidence="1">
    <location>
        <begin position="61"/>
        <end position="83"/>
    </location>
</feature>
<evidence type="ECO:0000313" key="2">
    <source>
        <dbReference type="EMBL" id="MRH42361.1"/>
    </source>
</evidence>
<gene>
    <name evidence="2" type="ORF">GH741_06655</name>
</gene>
<keyword evidence="1" id="KW-0472">Membrane</keyword>
<keyword evidence="1" id="KW-1133">Transmembrane helix</keyword>
<reference evidence="2" key="1">
    <citation type="submission" date="2019-11" db="EMBL/GenBank/DDBJ databases">
        <authorList>
            <person name="Li J."/>
        </authorList>
    </citation>
    <scope>NUCLEOTIDE SEQUENCE</scope>
    <source>
        <strain evidence="2">B6B</strain>
    </source>
</reference>
<organism evidence="2 3">
    <name type="scientific">Aquibacillus halophilus</name>
    <dbReference type="NCBI Taxonomy" id="930132"/>
    <lineage>
        <taxon>Bacteria</taxon>
        <taxon>Bacillati</taxon>
        <taxon>Bacillota</taxon>
        <taxon>Bacilli</taxon>
        <taxon>Bacillales</taxon>
        <taxon>Bacillaceae</taxon>
        <taxon>Aquibacillus</taxon>
    </lineage>
</organism>
<accession>A0A6A8DF10</accession>
<dbReference type="Pfam" id="PF12822">
    <property type="entry name" value="ECF_trnsprt"/>
    <property type="match status" value="1"/>
</dbReference>
<sequence>MNTYKITLIALLAALAVVGRFMFQFIPNVQPVTTLIIISGFFLGPASAIILAVLVTYLSNLFLGMGIWTIWQIVAWAAIGLLSGWIGKTNLKQPIFLLVAFGIFCGYFYGFIVSLATFTVAGKFLPYYIAGLPFDTYHAVGNALFMIVLYPVLTRVFTNYNKQWLLKKNIN</sequence>
<dbReference type="AlphaFoldDB" id="A0A6A8DF10"/>
<dbReference type="GO" id="GO:0022857">
    <property type="term" value="F:transmembrane transporter activity"/>
    <property type="evidence" value="ECO:0007669"/>
    <property type="project" value="InterPro"/>
</dbReference>
<protein>
    <submittedName>
        <fullName evidence="2">ECF transporter S component</fullName>
    </submittedName>
</protein>
<proteinExistence type="predicted"/>
<feature type="transmembrane region" description="Helical" evidence="1">
    <location>
        <begin position="35"/>
        <end position="55"/>
    </location>
</feature>
<dbReference type="InterPro" id="IPR024529">
    <property type="entry name" value="ECF_trnsprt_substrate-spec"/>
</dbReference>
<feature type="transmembrane region" description="Helical" evidence="1">
    <location>
        <begin position="6"/>
        <end position="23"/>
    </location>
</feature>
<comment type="caution">
    <text evidence="2">The sequence shown here is derived from an EMBL/GenBank/DDBJ whole genome shotgun (WGS) entry which is preliminary data.</text>
</comment>
<dbReference type="Gene3D" id="1.10.1760.20">
    <property type="match status" value="1"/>
</dbReference>
<evidence type="ECO:0000256" key="1">
    <source>
        <dbReference type="SAM" id="Phobius"/>
    </source>
</evidence>
<feature type="transmembrane region" description="Helical" evidence="1">
    <location>
        <begin position="95"/>
        <end position="119"/>
    </location>
</feature>
<dbReference type="EMBL" id="WJNG01000005">
    <property type="protein sequence ID" value="MRH42361.1"/>
    <property type="molecule type" value="Genomic_DNA"/>
</dbReference>